<evidence type="ECO:0000259" key="11">
    <source>
        <dbReference type="Pfam" id="PF04262"/>
    </source>
</evidence>
<keyword evidence="10" id="KW-0472">Membrane</keyword>
<dbReference type="NCBIfam" id="TIGR01434">
    <property type="entry name" value="glu_cys_ligase"/>
    <property type="match status" value="1"/>
</dbReference>
<dbReference type="PATRIC" id="fig|1298593.3.peg.3515"/>
<proteinExistence type="inferred from homology"/>
<feature type="domain" description="Glutamate--cysteine ligase" evidence="11">
    <location>
        <begin position="9"/>
        <end position="378"/>
    </location>
</feature>
<comment type="pathway">
    <text evidence="1 8 9">Sulfur metabolism; glutathione biosynthesis; glutathione from L-cysteine and L-glutamate: step 1/2.</text>
</comment>
<dbReference type="InterPro" id="IPR006334">
    <property type="entry name" value="Glut_cys_ligase"/>
</dbReference>
<dbReference type="GO" id="GO:0005829">
    <property type="term" value="C:cytosol"/>
    <property type="evidence" value="ECO:0007669"/>
    <property type="project" value="TreeGrafter"/>
</dbReference>
<dbReference type="HAMAP" id="MF_00578">
    <property type="entry name" value="Glu_cys_ligase"/>
    <property type="match status" value="1"/>
</dbReference>
<evidence type="ECO:0000256" key="9">
    <source>
        <dbReference type="RuleBase" id="RU004391"/>
    </source>
</evidence>
<dbReference type="SUPFAM" id="SSF55931">
    <property type="entry name" value="Glutamine synthetase/guanido kinase"/>
    <property type="match status" value="1"/>
</dbReference>
<keyword evidence="13" id="KW-1185">Reference proteome</keyword>
<comment type="catalytic activity">
    <reaction evidence="7 8 9">
        <text>L-cysteine + L-glutamate + ATP = gamma-L-glutamyl-L-cysteine + ADP + phosphate + H(+)</text>
        <dbReference type="Rhea" id="RHEA:13285"/>
        <dbReference type="ChEBI" id="CHEBI:15378"/>
        <dbReference type="ChEBI" id="CHEBI:29985"/>
        <dbReference type="ChEBI" id="CHEBI:30616"/>
        <dbReference type="ChEBI" id="CHEBI:35235"/>
        <dbReference type="ChEBI" id="CHEBI:43474"/>
        <dbReference type="ChEBI" id="CHEBI:58173"/>
        <dbReference type="ChEBI" id="CHEBI:456216"/>
        <dbReference type="EC" id="6.3.2.2"/>
    </reaction>
</comment>
<dbReference type="RefSeq" id="WP_015488720.1">
    <property type="nucleotide sequence ID" value="NC_020888.1"/>
</dbReference>
<sequence length="520" mass="58762">MATYNDLLAQLSLPTNLPLLTQLNRGIEKEGLRASNQGIISQTPHPKGLGSALTHPSITTDYSESLLEFITPVMASAHEAHAYLDVAHRFAYSQMDAEVIWPSSMPCILQGEMSIPIAYYGSSNLGQLKHVYRHGLWHRYGRTMQCIAGIHYNFSLPEELWQLIAKAEGKEANQTYISAGYLRLIRNFRRYSWLLIYLFGASPAVCSSFLAGRKHTLDTLHQHTLYAPYATSLRMSDLGYQNNAQSELTVCHNSLARYIETLGEAISVPVAAYEAIGMQDETGQYKQLNTNLLQIENEFYSDVRPKRIGPSGEKPLESLSRAGIQYIEVRCTDVNPFMPVGIDIPHMQFMDVFLTWCALHDSPNISDADCAQLKDNLQSTVMEGRRPGLMLKRDNTEISLQAWGIELIDDMMALAEKFDQAHSYNFHLDSLYQQRLKLVDSSRTPSAQVLAALIDTGKEFSELTLDQALQHRKTLSEPLGVTVRQQWTAMAQESLSNQRALEENDNLPFEQYLKEYLKRD</sequence>
<reference evidence="12 13" key="1">
    <citation type="journal article" date="2013" name="Genome Announc.">
        <title>Genome Sequence of Thalassolituus oleivorans MIL-1 (DSM 14913T).</title>
        <authorList>
            <person name="Golyshin P.N."/>
            <person name="Werner J."/>
            <person name="Chernikova T.N."/>
            <person name="Tran H."/>
            <person name="Ferrer M."/>
            <person name="Yakimov M.M."/>
            <person name="Teeling H."/>
            <person name="Golyshina O.V."/>
        </authorList>
    </citation>
    <scope>NUCLEOTIDE SEQUENCE [LARGE SCALE GENOMIC DNA]</scope>
    <source>
        <strain evidence="12 13">MIL-1</strain>
    </source>
</reference>
<dbReference type="Proteomes" id="UP000011866">
    <property type="component" value="Chromosome"/>
</dbReference>
<evidence type="ECO:0000313" key="12">
    <source>
        <dbReference type="EMBL" id="CCU74020.1"/>
    </source>
</evidence>
<evidence type="ECO:0000313" key="13">
    <source>
        <dbReference type="Proteomes" id="UP000011866"/>
    </source>
</evidence>
<feature type="transmembrane region" description="Helical" evidence="10">
    <location>
        <begin position="191"/>
        <end position="211"/>
    </location>
</feature>
<dbReference type="KEGG" id="tol:TOL_3637"/>
<dbReference type="InterPro" id="IPR007370">
    <property type="entry name" value="Glu_cys_ligase"/>
</dbReference>
<dbReference type="EC" id="6.3.2.2" evidence="8"/>
<name>M5DWS5_9GAMM</name>
<evidence type="ECO:0000256" key="10">
    <source>
        <dbReference type="SAM" id="Phobius"/>
    </source>
</evidence>
<keyword evidence="4 8" id="KW-0317">Glutathione biosynthesis</keyword>
<keyword evidence="5 8" id="KW-0547">Nucleotide-binding</keyword>
<dbReference type="InterPro" id="IPR014746">
    <property type="entry name" value="Gln_synth/guanido_kin_cat_dom"/>
</dbReference>
<keyword evidence="10" id="KW-1133">Transmembrane helix</keyword>
<dbReference type="GO" id="GO:0006750">
    <property type="term" value="P:glutathione biosynthetic process"/>
    <property type="evidence" value="ECO:0007669"/>
    <property type="project" value="UniProtKB-UniRule"/>
</dbReference>
<organism evidence="12 13">
    <name type="scientific">Thalassolituus oleivorans MIL-1</name>
    <dbReference type="NCBI Taxonomy" id="1298593"/>
    <lineage>
        <taxon>Bacteria</taxon>
        <taxon>Pseudomonadati</taxon>
        <taxon>Pseudomonadota</taxon>
        <taxon>Gammaproteobacteria</taxon>
        <taxon>Oceanospirillales</taxon>
        <taxon>Oceanospirillaceae</taxon>
        <taxon>Thalassolituus</taxon>
    </lineage>
</organism>
<dbReference type="GO" id="GO:0005524">
    <property type="term" value="F:ATP binding"/>
    <property type="evidence" value="ECO:0007669"/>
    <property type="project" value="UniProtKB-KW"/>
</dbReference>
<evidence type="ECO:0000256" key="2">
    <source>
        <dbReference type="ARBA" id="ARBA00008772"/>
    </source>
</evidence>
<dbReference type="GO" id="GO:0004357">
    <property type="term" value="F:glutamate-cysteine ligase activity"/>
    <property type="evidence" value="ECO:0007669"/>
    <property type="project" value="UniProtKB-UniRule"/>
</dbReference>
<dbReference type="Pfam" id="PF04262">
    <property type="entry name" value="Glu_cys_ligase"/>
    <property type="match status" value="1"/>
</dbReference>
<keyword evidence="6 8" id="KW-0067">ATP-binding</keyword>
<dbReference type="AlphaFoldDB" id="M5DWS5"/>
<evidence type="ECO:0000256" key="3">
    <source>
        <dbReference type="ARBA" id="ARBA00022598"/>
    </source>
</evidence>
<dbReference type="HOGENOM" id="CLU_020728_3_0_6"/>
<evidence type="ECO:0000256" key="4">
    <source>
        <dbReference type="ARBA" id="ARBA00022684"/>
    </source>
</evidence>
<dbReference type="UniPathway" id="UPA00142">
    <property type="reaction ID" value="UER00209"/>
</dbReference>
<dbReference type="PANTHER" id="PTHR38761">
    <property type="entry name" value="GLUTAMATE--CYSTEINE LIGASE"/>
    <property type="match status" value="1"/>
</dbReference>
<dbReference type="GO" id="GO:0046872">
    <property type="term" value="F:metal ion binding"/>
    <property type="evidence" value="ECO:0007669"/>
    <property type="project" value="TreeGrafter"/>
</dbReference>
<dbReference type="Gene3D" id="3.30.590.20">
    <property type="match status" value="1"/>
</dbReference>
<comment type="similarity">
    <text evidence="2 8">Belongs to the glutamate--cysteine ligase type 1 family. Type 1 subfamily.</text>
</comment>
<dbReference type="EMBL" id="HF680312">
    <property type="protein sequence ID" value="CCU74020.1"/>
    <property type="molecule type" value="Genomic_DNA"/>
</dbReference>
<evidence type="ECO:0000256" key="6">
    <source>
        <dbReference type="ARBA" id="ARBA00022840"/>
    </source>
</evidence>
<dbReference type="STRING" id="187493.CN03_00235"/>
<dbReference type="PANTHER" id="PTHR38761:SF1">
    <property type="entry name" value="GLUTAMATE--CYSTEINE LIGASE"/>
    <property type="match status" value="1"/>
</dbReference>
<keyword evidence="10" id="KW-0812">Transmembrane</keyword>
<evidence type="ECO:0000256" key="8">
    <source>
        <dbReference type="HAMAP-Rule" id="MF_00578"/>
    </source>
</evidence>
<protein>
    <recommendedName>
        <fullName evidence="8">Glutamate--cysteine ligase</fullName>
        <ecNumber evidence="8">6.3.2.2</ecNumber>
    </recommendedName>
    <alternativeName>
        <fullName evidence="8">Gamma-ECS</fullName>
        <shortName evidence="8">GCS</shortName>
    </alternativeName>
    <alternativeName>
        <fullName evidence="8">Gamma-glutamylcysteine synthetase</fullName>
    </alternativeName>
</protein>
<evidence type="ECO:0000256" key="5">
    <source>
        <dbReference type="ARBA" id="ARBA00022741"/>
    </source>
</evidence>
<accession>M5DWS5</accession>
<keyword evidence="3 8" id="KW-0436">Ligase</keyword>
<evidence type="ECO:0000256" key="1">
    <source>
        <dbReference type="ARBA" id="ARBA00005006"/>
    </source>
</evidence>
<dbReference type="GeneID" id="79178334"/>
<gene>
    <name evidence="8" type="primary">gshA</name>
    <name evidence="12" type="ORF">TOL_3637</name>
</gene>
<dbReference type="eggNOG" id="COG2918">
    <property type="taxonomic scope" value="Bacteria"/>
</dbReference>
<evidence type="ECO:0000256" key="7">
    <source>
        <dbReference type="ARBA" id="ARBA00048819"/>
    </source>
</evidence>